<dbReference type="InterPro" id="IPR041164">
    <property type="entry name" value="LDcluster4"/>
</dbReference>
<sequence>MMNKRFIAVIGGEKPAPREAKLAEEVGRELAKQGAILVCGGLGGVMEAACKGAQSEGGATIGILPGESRQAANPYVQIPIVTGIGHARNVAVVKSAQAVIAVDGSYGTLSEISYALDSGIPVIGLNTWSLSRNGKQDDSIILAQNPAEAVDKALNLATG</sequence>
<comment type="caution">
    <text evidence="1">The sequence shown here is derived from an EMBL/GenBank/DDBJ whole genome shotgun (WGS) entry which is preliminary data.</text>
</comment>
<accession>X1TYJ4</accession>
<dbReference type="GO" id="GO:0005829">
    <property type="term" value="C:cytosol"/>
    <property type="evidence" value="ECO:0007669"/>
    <property type="project" value="TreeGrafter"/>
</dbReference>
<dbReference type="EMBL" id="BARW01025605">
    <property type="protein sequence ID" value="GAJ10398.1"/>
    <property type="molecule type" value="Genomic_DNA"/>
</dbReference>
<name>X1TYJ4_9ZZZZ</name>
<dbReference type="SUPFAM" id="SSF102405">
    <property type="entry name" value="MCP/YpsA-like"/>
    <property type="match status" value="1"/>
</dbReference>
<evidence type="ECO:0008006" key="2">
    <source>
        <dbReference type="Google" id="ProtNLM"/>
    </source>
</evidence>
<dbReference type="InterPro" id="IPR052341">
    <property type="entry name" value="LOG_family_nucleotidases"/>
</dbReference>
<gene>
    <name evidence="1" type="ORF">S12H4_41929</name>
</gene>
<dbReference type="Gene3D" id="3.40.50.450">
    <property type="match status" value="1"/>
</dbReference>
<dbReference type="PANTHER" id="PTHR43393">
    <property type="entry name" value="CYTOKININ RIBOSIDE 5'-MONOPHOSPHATE PHOSPHORIBOHYDROLASE"/>
    <property type="match status" value="1"/>
</dbReference>
<dbReference type="PANTHER" id="PTHR43393:SF3">
    <property type="entry name" value="LYSINE DECARBOXYLASE-LIKE PROTEIN"/>
    <property type="match status" value="1"/>
</dbReference>
<dbReference type="InterPro" id="IPR005268">
    <property type="entry name" value="CHP00725"/>
</dbReference>
<dbReference type="Pfam" id="PF18306">
    <property type="entry name" value="LDcluster4"/>
    <property type="match status" value="1"/>
</dbReference>
<evidence type="ECO:0000313" key="1">
    <source>
        <dbReference type="EMBL" id="GAJ10398.1"/>
    </source>
</evidence>
<dbReference type="AlphaFoldDB" id="X1TYJ4"/>
<reference evidence="1" key="1">
    <citation type="journal article" date="2014" name="Front. Microbiol.">
        <title>High frequency of phylogenetically diverse reductive dehalogenase-homologous genes in deep subseafloor sedimentary metagenomes.</title>
        <authorList>
            <person name="Kawai M."/>
            <person name="Futagami T."/>
            <person name="Toyoda A."/>
            <person name="Takaki Y."/>
            <person name="Nishi S."/>
            <person name="Hori S."/>
            <person name="Arai W."/>
            <person name="Tsubouchi T."/>
            <person name="Morono Y."/>
            <person name="Uchiyama I."/>
            <person name="Ito T."/>
            <person name="Fujiyama A."/>
            <person name="Inagaki F."/>
            <person name="Takami H."/>
        </authorList>
    </citation>
    <scope>NUCLEOTIDE SEQUENCE</scope>
    <source>
        <strain evidence="1">Expedition CK06-06</strain>
    </source>
</reference>
<proteinExistence type="predicted"/>
<protein>
    <recommendedName>
        <fullName evidence="2">TIGR00725 family protein</fullName>
    </recommendedName>
</protein>
<organism evidence="1">
    <name type="scientific">marine sediment metagenome</name>
    <dbReference type="NCBI Taxonomy" id="412755"/>
    <lineage>
        <taxon>unclassified sequences</taxon>
        <taxon>metagenomes</taxon>
        <taxon>ecological metagenomes</taxon>
    </lineage>
</organism>
<dbReference type="NCBIfam" id="TIGR00725">
    <property type="entry name" value="TIGR00725 family protein"/>
    <property type="match status" value="1"/>
</dbReference>